<reference evidence="2 3" key="1">
    <citation type="submission" date="2023-12" db="EMBL/GenBank/DDBJ databases">
        <title>Sinomonas terricola sp. nov, isolated from litchi orchard soil in Guangdong, PR China.</title>
        <authorList>
            <person name="Jiaxin W."/>
            <person name="Yang Z."/>
            <person name="Honghui Z."/>
        </authorList>
    </citation>
    <scope>NUCLEOTIDE SEQUENCE [LARGE SCALE GENOMIC DNA]</scope>
    <source>
        <strain evidence="2 3">JGH33</strain>
    </source>
</reference>
<gene>
    <name evidence="2" type="ORF">SPF06_02315</name>
</gene>
<dbReference type="Proteomes" id="UP001304769">
    <property type="component" value="Unassembled WGS sequence"/>
</dbReference>
<evidence type="ECO:0000313" key="2">
    <source>
        <dbReference type="EMBL" id="MEA5453548.1"/>
    </source>
</evidence>
<accession>A0ABU5T1M7</accession>
<keyword evidence="3" id="KW-1185">Reference proteome</keyword>
<feature type="region of interest" description="Disordered" evidence="1">
    <location>
        <begin position="1"/>
        <end position="33"/>
    </location>
</feature>
<feature type="compositionally biased region" description="Low complexity" evidence="1">
    <location>
        <begin position="1"/>
        <end position="16"/>
    </location>
</feature>
<name>A0ABU5T1M7_9MICC</name>
<comment type="caution">
    <text evidence="2">The sequence shown here is derived from an EMBL/GenBank/DDBJ whole genome shotgun (WGS) entry which is preliminary data.</text>
</comment>
<evidence type="ECO:0000313" key="3">
    <source>
        <dbReference type="Proteomes" id="UP001304769"/>
    </source>
</evidence>
<evidence type="ECO:0000256" key="1">
    <source>
        <dbReference type="SAM" id="MobiDB-lite"/>
    </source>
</evidence>
<proteinExistence type="predicted"/>
<dbReference type="EMBL" id="JAYGGQ010000001">
    <property type="protein sequence ID" value="MEA5453548.1"/>
    <property type="molecule type" value="Genomic_DNA"/>
</dbReference>
<protein>
    <submittedName>
        <fullName evidence="2">Uncharacterized protein</fullName>
    </submittedName>
</protein>
<organism evidence="2 3">
    <name type="scientific">Sinomonas terricola</name>
    <dbReference type="NCBI Taxonomy" id="3110330"/>
    <lineage>
        <taxon>Bacteria</taxon>
        <taxon>Bacillati</taxon>
        <taxon>Actinomycetota</taxon>
        <taxon>Actinomycetes</taxon>
        <taxon>Micrococcales</taxon>
        <taxon>Micrococcaceae</taxon>
        <taxon>Sinomonas</taxon>
    </lineage>
</organism>
<dbReference type="RefSeq" id="WP_323277302.1">
    <property type="nucleotide sequence ID" value="NZ_JAYGGQ010000001.1"/>
</dbReference>
<sequence>MADVESQSAESAASEAHPAGERETSATFYAAAGSRQQSKRSGITWWEACGGWNSRYALSM</sequence>